<dbReference type="Proteomes" id="UP000255529">
    <property type="component" value="Unassembled WGS sequence"/>
</dbReference>
<name>A0A380ARZ0_9GAMM</name>
<dbReference type="EMBL" id="UGYN01000002">
    <property type="protein sequence ID" value="SUI86305.1"/>
    <property type="molecule type" value="Genomic_DNA"/>
</dbReference>
<proteinExistence type="predicted"/>
<evidence type="ECO:0000313" key="2">
    <source>
        <dbReference type="Proteomes" id="UP000255529"/>
    </source>
</evidence>
<organism evidence="1 2">
    <name type="scientific">Serratia quinivorans</name>
    <dbReference type="NCBI Taxonomy" id="137545"/>
    <lineage>
        <taxon>Bacteria</taxon>
        <taxon>Pseudomonadati</taxon>
        <taxon>Pseudomonadota</taxon>
        <taxon>Gammaproteobacteria</taxon>
        <taxon>Enterobacterales</taxon>
        <taxon>Yersiniaceae</taxon>
        <taxon>Serratia</taxon>
    </lineage>
</organism>
<gene>
    <name evidence="1" type="ORF">NCTC11544_04918</name>
</gene>
<accession>A0A380ARZ0</accession>
<reference evidence="1 2" key="1">
    <citation type="submission" date="2018-06" db="EMBL/GenBank/DDBJ databases">
        <authorList>
            <consortium name="Pathogen Informatics"/>
            <person name="Doyle S."/>
        </authorList>
    </citation>
    <scope>NUCLEOTIDE SEQUENCE [LARGE SCALE GENOMIC DNA]</scope>
    <source>
        <strain evidence="1 2">NCTC11544</strain>
    </source>
</reference>
<sequence length="169" mass="18921">MSNISNLGDAYNWSVAKIAEAFGLNRGTVRKRLLEANTPIADTVRGNPVYALKDVGPVLFGVSVPGDIDDIQNPEKMGPKDRKDWYQSENERIKLEESLKQLLPASEAHREMALLVKGISQVLDTWPDKLERDRGWRPDQIAEAQVAIDEMREMLAAEVMTIEDGDDDS</sequence>
<evidence type="ECO:0000313" key="1">
    <source>
        <dbReference type="EMBL" id="SUI86305.1"/>
    </source>
</evidence>
<dbReference type="InterPro" id="IPR009901">
    <property type="entry name" value="Phage_VT1-Sakai_H0025"/>
</dbReference>
<dbReference type="Pfam" id="PF07278">
    <property type="entry name" value="DUF1441"/>
    <property type="match status" value="1"/>
</dbReference>
<dbReference type="AlphaFoldDB" id="A0A380ARZ0"/>
<protein>
    <submittedName>
        <fullName evidence="1">Protein of uncharacterized function (DUF1441)</fullName>
    </submittedName>
</protein>